<evidence type="ECO:0000313" key="2">
    <source>
        <dbReference type="Proteomes" id="UP000499080"/>
    </source>
</evidence>
<dbReference type="Proteomes" id="UP000499080">
    <property type="component" value="Unassembled WGS sequence"/>
</dbReference>
<reference evidence="1 2" key="1">
    <citation type="journal article" date="2019" name="Sci. Rep.">
        <title>Orb-weaving spider Araneus ventricosus genome elucidates the spidroin gene catalogue.</title>
        <authorList>
            <person name="Kono N."/>
            <person name="Nakamura H."/>
            <person name="Ohtoshi R."/>
            <person name="Moran D.A.P."/>
            <person name="Shinohara A."/>
            <person name="Yoshida Y."/>
            <person name="Fujiwara M."/>
            <person name="Mori M."/>
            <person name="Tomita M."/>
            <person name="Arakawa K."/>
        </authorList>
    </citation>
    <scope>NUCLEOTIDE SEQUENCE [LARGE SCALE GENOMIC DNA]</scope>
</reference>
<sequence>MTLAVLARSRDVTRFDSLSAFQEETTDRDTVQWVRDQFLLSTSAPHFENRGMPTSVDMAKNCKTFWKNLRKITTCLYLPRISTYAEILWTKRPRRIVLFSRRRRGTKLNRFSDDRFRSADKRFQRRQ</sequence>
<gene>
    <name evidence="1" type="ORF">AVEN_247136_1</name>
</gene>
<accession>A0A4Y2URU5</accession>
<dbReference type="AlphaFoldDB" id="A0A4Y2URU5"/>
<dbReference type="EMBL" id="BGPR01038349">
    <property type="protein sequence ID" value="GBO14187.1"/>
    <property type="molecule type" value="Genomic_DNA"/>
</dbReference>
<name>A0A4Y2URU5_ARAVE</name>
<proteinExistence type="predicted"/>
<organism evidence="1 2">
    <name type="scientific">Araneus ventricosus</name>
    <name type="common">Orbweaver spider</name>
    <name type="synonym">Epeira ventricosa</name>
    <dbReference type="NCBI Taxonomy" id="182803"/>
    <lineage>
        <taxon>Eukaryota</taxon>
        <taxon>Metazoa</taxon>
        <taxon>Ecdysozoa</taxon>
        <taxon>Arthropoda</taxon>
        <taxon>Chelicerata</taxon>
        <taxon>Arachnida</taxon>
        <taxon>Araneae</taxon>
        <taxon>Araneomorphae</taxon>
        <taxon>Entelegynae</taxon>
        <taxon>Araneoidea</taxon>
        <taxon>Araneidae</taxon>
        <taxon>Araneus</taxon>
    </lineage>
</organism>
<comment type="caution">
    <text evidence="1">The sequence shown here is derived from an EMBL/GenBank/DDBJ whole genome shotgun (WGS) entry which is preliminary data.</text>
</comment>
<keyword evidence="2" id="KW-1185">Reference proteome</keyword>
<protein>
    <submittedName>
        <fullName evidence="1">Uncharacterized protein</fullName>
    </submittedName>
</protein>
<evidence type="ECO:0000313" key="1">
    <source>
        <dbReference type="EMBL" id="GBO14187.1"/>
    </source>
</evidence>